<accession>A0A382U152</accession>
<protein>
    <recommendedName>
        <fullName evidence="2">SMP-30/Gluconolactonase/LRE-like region domain-containing protein</fullName>
    </recommendedName>
</protein>
<dbReference type="Gene3D" id="2.120.10.30">
    <property type="entry name" value="TolB, C-terminal domain"/>
    <property type="match status" value="1"/>
</dbReference>
<reference evidence="1" key="1">
    <citation type="submission" date="2018-05" db="EMBL/GenBank/DDBJ databases">
        <authorList>
            <person name="Lanie J.A."/>
            <person name="Ng W.-L."/>
            <person name="Kazmierczak K.M."/>
            <person name="Andrzejewski T.M."/>
            <person name="Davidsen T.M."/>
            <person name="Wayne K.J."/>
            <person name="Tettelin H."/>
            <person name="Glass J.I."/>
            <person name="Rusch D."/>
            <person name="Podicherti R."/>
            <person name="Tsui H.-C.T."/>
            <person name="Winkler M.E."/>
        </authorList>
    </citation>
    <scope>NUCLEOTIDE SEQUENCE</scope>
</reference>
<name>A0A382U152_9ZZZZ</name>
<gene>
    <name evidence="1" type="ORF">METZ01_LOCUS380509</name>
</gene>
<feature type="non-terminal residue" evidence="1">
    <location>
        <position position="160"/>
    </location>
</feature>
<dbReference type="PROSITE" id="PS51257">
    <property type="entry name" value="PROKAR_LIPOPROTEIN"/>
    <property type="match status" value="1"/>
</dbReference>
<evidence type="ECO:0008006" key="2">
    <source>
        <dbReference type="Google" id="ProtNLM"/>
    </source>
</evidence>
<dbReference type="AlphaFoldDB" id="A0A382U152"/>
<evidence type="ECO:0000313" key="1">
    <source>
        <dbReference type="EMBL" id="SVD27655.1"/>
    </source>
</evidence>
<dbReference type="InterPro" id="IPR011042">
    <property type="entry name" value="6-blade_b-propeller_TolB-like"/>
</dbReference>
<proteinExistence type="predicted"/>
<sequence length="160" mass="16763">MKWMPIILVGVAVLTLAVACDSGGGEQTPAATSEGGVQAPMFEVDPMWPKPLPNHWVLGSTIGVAVDAEDHVWIVHRGNGNVRTELGAAQDPPTGECCIPAPNILQFDQEGNLLSSWGGPGDGYDWPQSNHGIGVDPMGNLWIGGNGGDDSHILVFSQDG</sequence>
<organism evidence="1">
    <name type="scientific">marine metagenome</name>
    <dbReference type="NCBI Taxonomy" id="408172"/>
    <lineage>
        <taxon>unclassified sequences</taxon>
        <taxon>metagenomes</taxon>
        <taxon>ecological metagenomes</taxon>
    </lineage>
</organism>
<dbReference type="EMBL" id="UINC01140482">
    <property type="protein sequence ID" value="SVD27655.1"/>
    <property type="molecule type" value="Genomic_DNA"/>
</dbReference>
<dbReference type="SUPFAM" id="SSF63825">
    <property type="entry name" value="YWTD domain"/>
    <property type="match status" value="1"/>
</dbReference>